<dbReference type="NCBIfam" id="TIGR03635">
    <property type="entry name" value="uS17_bact"/>
    <property type="match status" value="1"/>
</dbReference>
<dbReference type="PANTHER" id="PTHR10744:SF1">
    <property type="entry name" value="SMALL RIBOSOMAL SUBUNIT PROTEIN US17M"/>
    <property type="match status" value="1"/>
</dbReference>
<dbReference type="InterPro" id="IPR000266">
    <property type="entry name" value="Ribosomal_uS17"/>
</dbReference>
<keyword evidence="2 6" id="KW-0699">rRNA-binding</keyword>
<dbReference type="PANTHER" id="PTHR10744">
    <property type="entry name" value="40S RIBOSOMAL PROTEIN S11 FAMILY MEMBER"/>
    <property type="match status" value="1"/>
</dbReference>
<accession>A0A1F5C6E5</accession>
<comment type="function">
    <text evidence="6">One of the primary rRNA binding proteins, it binds specifically to the 5'-end of 16S ribosomal RNA.</text>
</comment>
<evidence type="ECO:0000256" key="2">
    <source>
        <dbReference type="ARBA" id="ARBA00022730"/>
    </source>
</evidence>
<dbReference type="PRINTS" id="PR00973">
    <property type="entry name" value="RIBOSOMALS17"/>
</dbReference>
<dbReference type="AlphaFoldDB" id="A0A1F5C6E5"/>
<proteinExistence type="inferred from homology"/>
<organism evidence="8 9">
    <name type="scientific">Candidatus Azambacteria bacterium RIFCSPLOWO2_01_FULL_37_9</name>
    <dbReference type="NCBI Taxonomy" id="1797297"/>
    <lineage>
        <taxon>Bacteria</taxon>
        <taxon>Candidatus Azamiibacteriota</taxon>
    </lineage>
</organism>
<comment type="caution">
    <text evidence="8">The sequence shown here is derived from an EMBL/GenBank/DDBJ whole genome shotgun (WGS) entry which is preliminary data.</text>
</comment>
<protein>
    <recommendedName>
        <fullName evidence="6">Small ribosomal subunit protein uS17</fullName>
    </recommendedName>
</protein>
<keyword evidence="4 6" id="KW-0689">Ribosomal protein</keyword>
<evidence type="ECO:0000256" key="7">
    <source>
        <dbReference type="RuleBase" id="RU003872"/>
    </source>
</evidence>
<dbReference type="GO" id="GO:0003735">
    <property type="term" value="F:structural constituent of ribosome"/>
    <property type="evidence" value="ECO:0007669"/>
    <property type="project" value="UniProtKB-UniRule"/>
</dbReference>
<dbReference type="GO" id="GO:0022627">
    <property type="term" value="C:cytosolic small ribosomal subunit"/>
    <property type="evidence" value="ECO:0007669"/>
    <property type="project" value="UniProtKB-UniRule"/>
</dbReference>
<evidence type="ECO:0000313" key="9">
    <source>
        <dbReference type="Proteomes" id="UP000177947"/>
    </source>
</evidence>
<dbReference type="EMBL" id="MEYQ01000045">
    <property type="protein sequence ID" value="OGD38421.1"/>
    <property type="molecule type" value="Genomic_DNA"/>
</dbReference>
<evidence type="ECO:0000256" key="5">
    <source>
        <dbReference type="ARBA" id="ARBA00023274"/>
    </source>
</evidence>
<evidence type="ECO:0000256" key="6">
    <source>
        <dbReference type="HAMAP-Rule" id="MF_01345"/>
    </source>
</evidence>
<keyword evidence="5 6" id="KW-0687">Ribonucleoprotein</keyword>
<dbReference type="HAMAP" id="MF_01345_B">
    <property type="entry name" value="Ribosomal_uS17_B"/>
    <property type="match status" value="1"/>
</dbReference>
<dbReference type="CDD" id="cd00364">
    <property type="entry name" value="Ribosomal_uS17"/>
    <property type="match status" value="1"/>
</dbReference>
<gene>
    <name evidence="6" type="primary">rpsQ</name>
    <name evidence="8" type="ORF">A2907_01290</name>
</gene>
<comment type="similarity">
    <text evidence="1 6 7">Belongs to the universal ribosomal protein uS17 family.</text>
</comment>
<dbReference type="GO" id="GO:0019843">
    <property type="term" value="F:rRNA binding"/>
    <property type="evidence" value="ECO:0007669"/>
    <property type="project" value="UniProtKB-UniRule"/>
</dbReference>
<dbReference type="InterPro" id="IPR019984">
    <property type="entry name" value="Ribosomal_uS17_bact/chlr"/>
</dbReference>
<dbReference type="Gene3D" id="2.40.50.140">
    <property type="entry name" value="Nucleic acid-binding proteins"/>
    <property type="match status" value="1"/>
</dbReference>
<sequence>MDKNKSLQKTLKRRLEGIVFSDKMQKTVVVAVVRRKKHPKYKKYYNVTTKFKAHDETNQYHIGDKVVIQESRPLSKDKKWIVVGKI</sequence>
<name>A0A1F5C6E5_9BACT</name>
<evidence type="ECO:0000313" key="8">
    <source>
        <dbReference type="EMBL" id="OGD38421.1"/>
    </source>
</evidence>
<dbReference type="InterPro" id="IPR019979">
    <property type="entry name" value="Ribosomal_uS17_CS"/>
</dbReference>
<dbReference type="GO" id="GO:0006412">
    <property type="term" value="P:translation"/>
    <property type="evidence" value="ECO:0007669"/>
    <property type="project" value="UniProtKB-UniRule"/>
</dbReference>
<evidence type="ECO:0000256" key="4">
    <source>
        <dbReference type="ARBA" id="ARBA00022980"/>
    </source>
</evidence>
<dbReference type="SUPFAM" id="SSF50249">
    <property type="entry name" value="Nucleic acid-binding proteins"/>
    <property type="match status" value="1"/>
</dbReference>
<comment type="subunit">
    <text evidence="6">Part of the 30S ribosomal subunit.</text>
</comment>
<evidence type="ECO:0000256" key="1">
    <source>
        <dbReference type="ARBA" id="ARBA00010254"/>
    </source>
</evidence>
<keyword evidence="3 6" id="KW-0694">RNA-binding</keyword>
<evidence type="ECO:0000256" key="3">
    <source>
        <dbReference type="ARBA" id="ARBA00022884"/>
    </source>
</evidence>
<dbReference type="InterPro" id="IPR012340">
    <property type="entry name" value="NA-bd_OB-fold"/>
</dbReference>
<dbReference type="PROSITE" id="PS00056">
    <property type="entry name" value="RIBOSOMAL_S17"/>
    <property type="match status" value="1"/>
</dbReference>
<dbReference type="NCBIfam" id="NF004123">
    <property type="entry name" value="PRK05610.1"/>
    <property type="match status" value="1"/>
</dbReference>
<dbReference type="Pfam" id="PF00366">
    <property type="entry name" value="Ribosomal_S17"/>
    <property type="match status" value="1"/>
</dbReference>
<reference evidence="8 9" key="1">
    <citation type="journal article" date="2016" name="Nat. Commun.">
        <title>Thousands of microbial genomes shed light on interconnected biogeochemical processes in an aquifer system.</title>
        <authorList>
            <person name="Anantharaman K."/>
            <person name="Brown C.T."/>
            <person name="Hug L.A."/>
            <person name="Sharon I."/>
            <person name="Castelle C.J."/>
            <person name="Probst A.J."/>
            <person name="Thomas B.C."/>
            <person name="Singh A."/>
            <person name="Wilkins M.J."/>
            <person name="Karaoz U."/>
            <person name="Brodie E.L."/>
            <person name="Williams K.H."/>
            <person name="Hubbard S.S."/>
            <person name="Banfield J.F."/>
        </authorList>
    </citation>
    <scope>NUCLEOTIDE SEQUENCE [LARGE SCALE GENOMIC DNA]</scope>
</reference>
<dbReference type="Proteomes" id="UP000177947">
    <property type="component" value="Unassembled WGS sequence"/>
</dbReference>